<proteinExistence type="predicted"/>
<name>A0AAW1NTE9_9CHLO</name>
<dbReference type="PROSITE" id="PS50800">
    <property type="entry name" value="SAP"/>
    <property type="match status" value="1"/>
</dbReference>
<feature type="domain" description="SAP" evidence="1">
    <location>
        <begin position="26"/>
        <end position="60"/>
    </location>
</feature>
<dbReference type="EMBL" id="JALJOQ010000147">
    <property type="protein sequence ID" value="KAK9793725.1"/>
    <property type="molecule type" value="Genomic_DNA"/>
</dbReference>
<reference evidence="2 3" key="1">
    <citation type="journal article" date="2024" name="Nat. Commun.">
        <title>Phylogenomics reveals the evolutionary origins of lichenization in chlorophyte algae.</title>
        <authorList>
            <person name="Puginier C."/>
            <person name="Libourel C."/>
            <person name="Otte J."/>
            <person name="Skaloud P."/>
            <person name="Haon M."/>
            <person name="Grisel S."/>
            <person name="Petersen M."/>
            <person name="Berrin J.G."/>
            <person name="Delaux P.M."/>
            <person name="Dal Grande F."/>
            <person name="Keller J."/>
        </authorList>
    </citation>
    <scope>NUCLEOTIDE SEQUENCE [LARGE SCALE GENOMIC DNA]</scope>
    <source>
        <strain evidence="2 3">SAG 2036</strain>
    </source>
</reference>
<dbReference type="AlphaFoldDB" id="A0AAW1NTE9"/>
<evidence type="ECO:0000313" key="2">
    <source>
        <dbReference type="EMBL" id="KAK9793725.1"/>
    </source>
</evidence>
<gene>
    <name evidence="2" type="ORF">WJX73_002297</name>
</gene>
<evidence type="ECO:0000259" key="1">
    <source>
        <dbReference type="PROSITE" id="PS50800"/>
    </source>
</evidence>
<organism evidence="2 3">
    <name type="scientific">Symbiochloris irregularis</name>
    <dbReference type="NCBI Taxonomy" id="706552"/>
    <lineage>
        <taxon>Eukaryota</taxon>
        <taxon>Viridiplantae</taxon>
        <taxon>Chlorophyta</taxon>
        <taxon>core chlorophytes</taxon>
        <taxon>Trebouxiophyceae</taxon>
        <taxon>Trebouxiales</taxon>
        <taxon>Trebouxiaceae</taxon>
        <taxon>Symbiochloris</taxon>
    </lineage>
</organism>
<sequence>MEERNQHQPAIEERKGLFSYLTRPVMNKMKKFDLQRECDRQGISNEGTRADLTERLMKTYAQKEKVIALTTWEGTQDRYCAATHALADAVKSGWQSGVCDGVPDLLIRTRIRVLLRHYDAVLKTVTRLQEIYDGEQTACDAGHGLYRWIENILSYHRDEFMPEVQGTVAFCYEQMETYNFDLDPFRGQSMNATMEEYTRDESRTTYGHVDNARNAKMRKTLELTDHVVSNERVFNQQPRL</sequence>
<keyword evidence="3" id="KW-1185">Reference proteome</keyword>
<dbReference type="SUPFAM" id="SSF68906">
    <property type="entry name" value="SAP domain"/>
    <property type="match status" value="1"/>
</dbReference>
<dbReference type="Proteomes" id="UP001465755">
    <property type="component" value="Unassembled WGS sequence"/>
</dbReference>
<comment type="caution">
    <text evidence="2">The sequence shown here is derived from an EMBL/GenBank/DDBJ whole genome shotgun (WGS) entry which is preliminary data.</text>
</comment>
<dbReference type="InterPro" id="IPR003034">
    <property type="entry name" value="SAP_dom"/>
</dbReference>
<accession>A0AAW1NTE9</accession>
<protein>
    <recommendedName>
        <fullName evidence="1">SAP domain-containing protein</fullName>
    </recommendedName>
</protein>
<dbReference type="InterPro" id="IPR036361">
    <property type="entry name" value="SAP_dom_sf"/>
</dbReference>
<evidence type="ECO:0000313" key="3">
    <source>
        <dbReference type="Proteomes" id="UP001465755"/>
    </source>
</evidence>